<dbReference type="AlphaFoldDB" id="A0AAU8FG37"/>
<dbReference type="EMBL" id="CP159289">
    <property type="protein sequence ID" value="XCH23480.1"/>
    <property type="molecule type" value="Genomic_DNA"/>
</dbReference>
<dbReference type="PANTHER" id="PTHR30273:SF2">
    <property type="entry name" value="PROTEIN FECR"/>
    <property type="match status" value="1"/>
</dbReference>
<evidence type="ECO:0000259" key="3">
    <source>
        <dbReference type="Pfam" id="PF16344"/>
    </source>
</evidence>
<keyword evidence="1" id="KW-0812">Transmembrane</keyword>
<feature type="domain" description="Protein FecR C-terminal" evidence="3">
    <location>
        <begin position="245"/>
        <end position="302"/>
    </location>
</feature>
<dbReference type="Gene3D" id="2.60.120.1440">
    <property type="match status" value="1"/>
</dbReference>
<evidence type="ECO:0000313" key="4">
    <source>
        <dbReference type="EMBL" id="XCH23480.1"/>
    </source>
</evidence>
<dbReference type="Pfam" id="PF16344">
    <property type="entry name" value="FecR_C"/>
    <property type="match status" value="1"/>
</dbReference>
<dbReference type="GO" id="GO:0016989">
    <property type="term" value="F:sigma factor antagonist activity"/>
    <property type="evidence" value="ECO:0007669"/>
    <property type="project" value="TreeGrafter"/>
</dbReference>
<dbReference type="Gene3D" id="3.55.50.30">
    <property type="match status" value="1"/>
</dbReference>
<reference evidence="4" key="1">
    <citation type="submission" date="2024-06" db="EMBL/GenBank/DDBJ databases">
        <title>Sequencing and assembly of the genome of Dyadobacter sp. strain 676, a symbiont of Cyamopsis tetragonoloba.</title>
        <authorList>
            <person name="Guro P."/>
            <person name="Sazanova A."/>
            <person name="Kuznetsova I."/>
            <person name="Belimov A."/>
            <person name="Safronova V."/>
        </authorList>
    </citation>
    <scope>NUCLEOTIDE SEQUENCE</scope>
    <source>
        <strain evidence="4">676</strain>
    </source>
</reference>
<evidence type="ECO:0000256" key="1">
    <source>
        <dbReference type="SAM" id="Phobius"/>
    </source>
</evidence>
<evidence type="ECO:0000259" key="2">
    <source>
        <dbReference type="Pfam" id="PF04773"/>
    </source>
</evidence>
<dbReference type="FunFam" id="2.60.120.1440:FF:000001">
    <property type="entry name" value="Putative anti-sigma factor"/>
    <property type="match status" value="1"/>
</dbReference>
<protein>
    <submittedName>
        <fullName evidence="4">FecR domain-containing protein</fullName>
    </submittedName>
</protein>
<keyword evidence="1" id="KW-1133">Transmembrane helix</keyword>
<keyword evidence="1" id="KW-0472">Membrane</keyword>
<accession>A0AAU8FG37</accession>
<dbReference type="PIRSF" id="PIRSF018266">
    <property type="entry name" value="FecR"/>
    <property type="match status" value="1"/>
</dbReference>
<gene>
    <name evidence="4" type="ORF">ABV298_24715</name>
</gene>
<dbReference type="InterPro" id="IPR012373">
    <property type="entry name" value="Ferrdict_sens_TM"/>
</dbReference>
<dbReference type="InterPro" id="IPR032508">
    <property type="entry name" value="FecR_C"/>
</dbReference>
<sequence length="317" mass="34675">MDKANFRNLVKRYLDGTATEAERRWLEAYDESVGQDSWYRLDATEADRIGNEIAAGIDNNIAARPARHSAWRAYSVAAMLVLAIGAGLFLVLKKDLPDTARPTYTEIKVPFGKIKKIKLEDGTQVTLNAGSSLTYPATFEKDSRKVSLTGEAFFDVAHQNGKPFIVNTQKLQIRVLGTRFNVGSYPGEETARVAVVSGKVSVQNRAKSADHVILTAGEFALGTVAGLQKSNIDSAAVLAWQNGQLNFKDETFKTVAAALERRYNVRIRVAKAIEQCRVYANIGNEPVQEALGALALMMQAQLSGSGKNFQFSGTECH</sequence>
<dbReference type="RefSeq" id="WP_353718804.1">
    <property type="nucleotide sequence ID" value="NZ_CP159289.1"/>
</dbReference>
<feature type="transmembrane region" description="Helical" evidence="1">
    <location>
        <begin position="73"/>
        <end position="92"/>
    </location>
</feature>
<dbReference type="Pfam" id="PF04773">
    <property type="entry name" value="FecR"/>
    <property type="match status" value="1"/>
</dbReference>
<proteinExistence type="predicted"/>
<name>A0AAU8FG37_9BACT</name>
<dbReference type="InterPro" id="IPR006860">
    <property type="entry name" value="FecR"/>
</dbReference>
<dbReference type="PANTHER" id="PTHR30273">
    <property type="entry name" value="PERIPLASMIC SIGNAL SENSOR AND SIGMA FACTOR ACTIVATOR FECR-RELATED"/>
    <property type="match status" value="1"/>
</dbReference>
<feature type="domain" description="FecR protein" evidence="2">
    <location>
        <begin position="107"/>
        <end position="200"/>
    </location>
</feature>
<organism evidence="4">
    <name type="scientific">Dyadobacter sp. 676</name>
    <dbReference type="NCBI Taxonomy" id="3088362"/>
    <lineage>
        <taxon>Bacteria</taxon>
        <taxon>Pseudomonadati</taxon>
        <taxon>Bacteroidota</taxon>
        <taxon>Cytophagia</taxon>
        <taxon>Cytophagales</taxon>
        <taxon>Spirosomataceae</taxon>
        <taxon>Dyadobacter</taxon>
    </lineage>
</organism>